<sequence length="334" mass="34890">MVHGSVVPSSVHAPAPPPTVIPPANPTVILLPRLPSILARPFNTSPVPLPSPSVLHHSTHAPLPSSSVLLPRPMRQRIRSTTSTTRSSLCCTRVATAADAGGATTTVVAQHASSLINSLGNSREGNPDRDGSLSMLFSKKLLAQTGWATGPVVAVARRGGPLPRARMEGRRGASAANERAADPAGDSAGAARRPARVHIHLPAALPGVRLPPPVRGRTLLCSRLPAINARHRTHTRYQHRPSWKVPEDPPPSSPTAVAFPLAGRSLHSVSPSPADLGSPLLLPRSPRRSCACSLRRGNCTAISSPRSLTWSGGGMATIDAVEATTDQDSVVDVV</sequence>
<proteinExistence type="predicted"/>
<feature type="region of interest" description="Disordered" evidence="1">
    <location>
        <begin position="162"/>
        <end position="190"/>
    </location>
</feature>
<dbReference type="Gramene" id="Zm00001eb086850_T001">
    <property type="protein sequence ID" value="Zm00001eb086850_P001"/>
    <property type="gene ID" value="Zm00001eb086850"/>
</dbReference>
<accession>A0A804MI06</accession>
<dbReference type="EnsemblPlants" id="Zm00001eb086850_T001">
    <property type="protein sequence ID" value="Zm00001eb086850_P001"/>
    <property type="gene ID" value="Zm00001eb086850"/>
</dbReference>
<reference evidence="3" key="1">
    <citation type="submission" date="2015-12" db="EMBL/GenBank/DDBJ databases">
        <title>Update maize B73 reference genome by single molecule sequencing technologies.</title>
        <authorList>
            <consortium name="Maize Genome Sequencing Project"/>
            <person name="Ware D."/>
        </authorList>
    </citation>
    <scope>NUCLEOTIDE SEQUENCE [LARGE SCALE GENOMIC DNA]</scope>
    <source>
        <strain evidence="3">cv. B73</strain>
    </source>
</reference>
<evidence type="ECO:0000313" key="2">
    <source>
        <dbReference type="EnsemblPlants" id="Zm00001eb086850_P001"/>
    </source>
</evidence>
<evidence type="ECO:0000256" key="1">
    <source>
        <dbReference type="SAM" id="MobiDB-lite"/>
    </source>
</evidence>
<dbReference type="AlphaFoldDB" id="A0A804MI06"/>
<protein>
    <submittedName>
        <fullName evidence="2">Uncharacterized protein</fullName>
    </submittedName>
</protein>
<feature type="compositionally biased region" description="Basic residues" evidence="1">
    <location>
        <begin position="233"/>
        <end position="242"/>
    </location>
</feature>
<dbReference type="Proteomes" id="UP000007305">
    <property type="component" value="Chromosome 2"/>
</dbReference>
<reference evidence="2" key="3">
    <citation type="submission" date="2021-05" db="UniProtKB">
        <authorList>
            <consortium name="EnsemblPlants"/>
        </authorList>
    </citation>
    <scope>IDENTIFICATION</scope>
    <source>
        <strain evidence="2">cv. B73</strain>
    </source>
</reference>
<feature type="region of interest" description="Disordered" evidence="1">
    <location>
        <begin position="1"/>
        <end position="22"/>
    </location>
</feature>
<feature type="compositionally biased region" description="Low complexity" evidence="1">
    <location>
        <begin position="1"/>
        <end position="13"/>
    </location>
</feature>
<feature type="region of interest" description="Disordered" evidence="1">
    <location>
        <begin position="233"/>
        <end position="256"/>
    </location>
</feature>
<name>A0A804MI06_MAIZE</name>
<keyword evidence="3" id="KW-1185">Reference proteome</keyword>
<dbReference type="InParanoid" id="A0A804MI06"/>
<reference evidence="2" key="2">
    <citation type="submission" date="2019-07" db="EMBL/GenBank/DDBJ databases">
        <authorList>
            <person name="Seetharam A."/>
            <person name="Woodhouse M."/>
            <person name="Cannon E."/>
        </authorList>
    </citation>
    <scope>NUCLEOTIDE SEQUENCE [LARGE SCALE GENOMIC DNA]</scope>
    <source>
        <strain evidence="2">cv. B73</strain>
    </source>
</reference>
<organism evidence="2 3">
    <name type="scientific">Zea mays</name>
    <name type="common">Maize</name>
    <dbReference type="NCBI Taxonomy" id="4577"/>
    <lineage>
        <taxon>Eukaryota</taxon>
        <taxon>Viridiplantae</taxon>
        <taxon>Streptophyta</taxon>
        <taxon>Embryophyta</taxon>
        <taxon>Tracheophyta</taxon>
        <taxon>Spermatophyta</taxon>
        <taxon>Magnoliopsida</taxon>
        <taxon>Liliopsida</taxon>
        <taxon>Poales</taxon>
        <taxon>Poaceae</taxon>
        <taxon>PACMAD clade</taxon>
        <taxon>Panicoideae</taxon>
        <taxon>Andropogonodae</taxon>
        <taxon>Andropogoneae</taxon>
        <taxon>Tripsacinae</taxon>
        <taxon>Zea</taxon>
    </lineage>
</organism>
<evidence type="ECO:0000313" key="3">
    <source>
        <dbReference type="Proteomes" id="UP000007305"/>
    </source>
</evidence>